<feature type="chain" id="PRO_5021422863" evidence="1">
    <location>
        <begin position="25"/>
        <end position="267"/>
    </location>
</feature>
<dbReference type="EMBL" id="ML170179">
    <property type="protein sequence ID" value="TDL21617.1"/>
    <property type="molecule type" value="Genomic_DNA"/>
</dbReference>
<accession>A0A4Y7Q1U4</accession>
<dbReference type="Proteomes" id="UP000294933">
    <property type="component" value="Unassembled WGS sequence"/>
</dbReference>
<evidence type="ECO:0000313" key="3">
    <source>
        <dbReference type="Proteomes" id="UP000294933"/>
    </source>
</evidence>
<name>A0A4Y7Q1U4_9AGAM</name>
<evidence type="ECO:0000313" key="2">
    <source>
        <dbReference type="EMBL" id="TDL21617.1"/>
    </source>
</evidence>
<dbReference type="AlphaFoldDB" id="A0A4Y7Q1U4"/>
<keyword evidence="3" id="KW-1185">Reference proteome</keyword>
<dbReference type="GO" id="GO:0008237">
    <property type="term" value="F:metallopeptidase activity"/>
    <property type="evidence" value="ECO:0007669"/>
    <property type="project" value="InterPro"/>
</dbReference>
<protein>
    <submittedName>
        <fullName evidence="2">Uncharacterized protein</fullName>
    </submittedName>
</protein>
<dbReference type="VEuPathDB" id="FungiDB:BD410DRAFT_898724"/>
<feature type="signal peptide" evidence="1">
    <location>
        <begin position="1"/>
        <end position="24"/>
    </location>
</feature>
<gene>
    <name evidence="2" type="ORF">BD410DRAFT_898724</name>
</gene>
<sequence length="267" mass="27435">MLFTSKFSSVLGLLCLTYAPEIFSRPLLPRQSTVTLQVLNDSVDTKLGCTAAQISTLQSALSDASSVAAVAARTLSGVALGGTNPEAVATFLGITGSELADQTSTRITSVGTEYGGSLGQITDLIAGNSDTTLRFYCPAASTTAQEGNPCDPGDEASTANLAEGGGAINKIALCDQFFVGDTLAADTSNYNADKAAGKLTSFRNPLSPGIVSQHSVPLLGGDLSLVLEDEAEDVADCAALPDSEKADNAENWALIAFLAQVDPSRFS</sequence>
<organism evidence="2 3">
    <name type="scientific">Rickenella mellea</name>
    <dbReference type="NCBI Taxonomy" id="50990"/>
    <lineage>
        <taxon>Eukaryota</taxon>
        <taxon>Fungi</taxon>
        <taxon>Dikarya</taxon>
        <taxon>Basidiomycota</taxon>
        <taxon>Agaricomycotina</taxon>
        <taxon>Agaricomycetes</taxon>
        <taxon>Hymenochaetales</taxon>
        <taxon>Rickenellaceae</taxon>
        <taxon>Rickenella</taxon>
    </lineage>
</organism>
<proteinExistence type="predicted"/>
<dbReference type="InterPro" id="IPR024079">
    <property type="entry name" value="MetalloPept_cat_dom_sf"/>
</dbReference>
<reference evidence="2 3" key="1">
    <citation type="submission" date="2018-06" db="EMBL/GenBank/DDBJ databases">
        <title>A transcriptomic atlas of mushroom development highlights an independent origin of complex multicellularity.</title>
        <authorList>
            <consortium name="DOE Joint Genome Institute"/>
            <person name="Krizsan K."/>
            <person name="Almasi E."/>
            <person name="Merenyi Z."/>
            <person name="Sahu N."/>
            <person name="Viragh M."/>
            <person name="Koszo T."/>
            <person name="Mondo S."/>
            <person name="Kiss B."/>
            <person name="Balint B."/>
            <person name="Kues U."/>
            <person name="Barry K."/>
            <person name="Hegedus J.C."/>
            <person name="Henrissat B."/>
            <person name="Johnson J."/>
            <person name="Lipzen A."/>
            <person name="Ohm R."/>
            <person name="Nagy I."/>
            <person name="Pangilinan J."/>
            <person name="Yan J."/>
            <person name="Xiong Y."/>
            <person name="Grigoriev I.V."/>
            <person name="Hibbett D.S."/>
            <person name="Nagy L.G."/>
        </authorList>
    </citation>
    <scope>NUCLEOTIDE SEQUENCE [LARGE SCALE GENOMIC DNA]</scope>
    <source>
        <strain evidence="2 3">SZMC22713</strain>
    </source>
</reference>
<evidence type="ECO:0000256" key="1">
    <source>
        <dbReference type="SAM" id="SignalP"/>
    </source>
</evidence>
<dbReference type="Gene3D" id="3.40.390.10">
    <property type="entry name" value="Collagenase (Catalytic Domain)"/>
    <property type="match status" value="1"/>
</dbReference>
<keyword evidence="1" id="KW-0732">Signal</keyword>